<evidence type="ECO:0000313" key="8">
    <source>
        <dbReference type="EMBL" id="EFN55000.1"/>
    </source>
</evidence>
<comment type="similarity">
    <text evidence="2">Belongs to the ATPase delta chain family.</text>
</comment>
<organism evidence="9">
    <name type="scientific">Chlorella variabilis</name>
    <name type="common">Green alga</name>
    <dbReference type="NCBI Taxonomy" id="554065"/>
    <lineage>
        <taxon>Eukaryota</taxon>
        <taxon>Viridiplantae</taxon>
        <taxon>Chlorophyta</taxon>
        <taxon>core chlorophytes</taxon>
        <taxon>Trebouxiophyceae</taxon>
        <taxon>Chlorellales</taxon>
        <taxon>Chlorellaceae</taxon>
        <taxon>Chlorella clade</taxon>
        <taxon>Chlorella</taxon>
    </lineage>
</organism>
<comment type="subcellular location">
    <subcellularLocation>
        <location evidence="1">Membrane</location>
    </subcellularLocation>
</comment>
<dbReference type="RefSeq" id="XP_005847102.1">
    <property type="nucleotide sequence ID" value="XM_005847040.1"/>
</dbReference>
<evidence type="ECO:0000256" key="2">
    <source>
        <dbReference type="ARBA" id="ARBA00007046"/>
    </source>
</evidence>
<proteinExistence type="inferred from homology"/>
<dbReference type="AlphaFoldDB" id="E1ZGU7"/>
<dbReference type="Pfam" id="PF00213">
    <property type="entry name" value="OSCP"/>
    <property type="match status" value="1"/>
</dbReference>
<dbReference type="GO" id="GO:0016020">
    <property type="term" value="C:membrane"/>
    <property type="evidence" value="ECO:0007669"/>
    <property type="project" value="UniProtKB-SubCell"/>
</dbReference>
<dbReference type="STRING" id="554065.E1ZGU7"/>
<accession>E1ZGU7</accession>
<evidence type="ECO:0000256" key="5">
    <source>
        <dbReference type="ARBA" id="ARBA00023065"/>
    </source>
</evidence>
<dbReference type="Proteomes" id="UP000008141">
    <property type="component" value="Unassembled WGS sequence"/>
</dbReference>
<dbReference type="GeneID" id="17354465"/>
<dbReference type="FunCoup" id="E1ZGU7">
    <property type="interactions" value="1622"/>
</dbReference>
<evidence type="ECO:0000313" key="9">
    <source>
        <dbReference type="Proteomes" id="UP000008141"/>
    </source>
</evidence>
<dbReference type="PRINTS" id="PR00125">
    <property type="entry name" value="ATPASEDELTA"/>
</dbReference>
<keyword evidence="3" id="KW-0813">Transport</keyword>
<dbReference type="HAMAP" id="MF_01416">
    <property type="entry name" value="ATP_synth_delta_bact"/>
    <property type="match status" value="1"/>
</dbReference>
<dbReference type="InterPro" id="IPR026015">
    <property type="entry name" value="ATP_synth_OSCP/delta_N_sf"/>
</dbReference>
<evidence type="ECO:0000256" key="7">
    <source>
        <dbReference type="ARBA" id="ARBA00023310"/>
    </source>
</evidence>
<reference evidence="8 9" key="1">
    <citation type="journal article" date="2010" name="Plant Cell">
        <title>The Chlorella variabilis NC64A genome reveals adaptation to photosymbiosis, coevolution with viruses, and cryptic sex.</title>
        <authorList>
            <person name="Blanc G."/>
            <person name="Duncan G."/>
            <person name="Agarkova I."/>
            <person name="Borodovsky M."/>
            <person name="Gurnon J."/>
            <person name="Kuo A."/>
            <person name="Lindquist E."/>
            <person name="Lucas S."/>
            <person name="Pangilinan J."/>
            <person name="Polle J."/>
            <person name="Salamov A."/>
            <person name="Terry A."/>
            <person name="Yamada T."/>
            <person name="Dunigan D.D."/>
            <person name="Grigoriev I.V."/>
            <person name="Claverie J.M."/>
            <person name="Van Etten J.L."/>
        </authorList>
    </citation>
    <scope>NUCLEOTIDE SEQUENCE [LARGE SCALE GENOMIC DNA]</scope>
    <source>
        <strain evidence="8 9">NC64A</strain>
    </source>
</reference>
<evidence type="ECO:0000256" key="1">
    <source>
        <dbReference type="ARBA" id="ARBA00004370"/>
    </source>
</evidence>
<keyword evidence="4" id="KW-0375">Hydrogen ion transport</keyword>
<keyword evidence="6" id="KW-0472">Membrane</keyword>
<dbReference type="PANTHER" id="PTHR11910">
    <property type="entry name" value="ATP SYNTHASE DELTA CHAIN"/>
    <property type="match status" value="1"/>
</dbReference>
<dbReference type="NCBIfam" id="TIGR01145">
    <property type="entry name" value="ATP_synt_delta"/>
    <property type="match status" value="1"/>
</dbReference>
<evidence type="ECO:0008006" key="10">
    <source>
        <dbReference type="Google" id="ProtNLM"/>
    </source>
</evidence>
<dbReference type="OMA" id="VTTNWIN"/>
<protein>
    <recommendedName>
        <fullName evidence="10">ATP synthase subunit O, mitochondrial</fullName>
    </recommendedName>
</protein>
<keyword evidence="9" id="KW-1185">Reference proteome</keyword>
<name>E1ZGU7_CHLVA</name>
<dbReference type="OrthoDB" id="1262810at2759"/>
<dbReference type="SUPFAM" id="SSF47928">
    <property type="entry name" value="N-terminal domain of the delta subunit of the F1F0-ATP synthase"/>
    <property type="match status" value="1"/>
</dbReference>
<dbReference type="EMBL" id="GL433846">
    <property type="protein sequence ID" value="EFN55000.1"/>
    <property type="molecule type" value="Genomic_DNA"/>
</dbReference>
<dbReference type="GO" id="GO:0046933">
    <property type="term" value="F:proton-transporting ATP synthase activity, rotational mechanism"/>
    <property type="evidence" value="ECO:0007669"/>
    <property type="project" value="InterPro"/>
</dbReference>
<dbReference type="InterPro" id="IPR000711">
    <property type="entry name" value="ATPase_OSCP/dsu"/>
</dbReference>
<sequence length="211" mass="22534">MPAHLHGVPVGLQGARGLAQAAEKEVKLPPQHGIPGRYAAALYMAALKTDSLQKVEGELSQVSSLMAESKDFNAFVGDPSVPRAVKVDGLNSILTKMGATDITKNFVGLLSANNRLSELGKILGKFEEIAADQRGEVKAVVTTAEGLSPQEMEEIQRGLQPLLKPGQKLSLEEQVNPSIIGGVILSMGDKYVDMSILARVKKLQQIVRDAV</sequence>
<gene>
    <name evidence="8" type="ORF">CHLNCDRAFT_35784</name>
</gene>
<evidence type="ECO:0000256" key="4">
    <source>
        <dbReference type="ARBA" id="ARBA00022781"/>
    </source>
</evidence>
<dbReference type="KEGG" id="cvr:CHLNCDRAFT_35784"/>
<evidence type="ECO:0000256" key="3">
    <source>
        <dbReference type="ARBA" id="ARBA00022448"/>
    </source>
</evidence>
<keyword evidence="7" id="KW-0066">ATP synthesis</keyword>
<keyword evidence="5" id="KW-0406">Ion transport</keyword>
<evidence type="ECO:0000256" key="6">
    <source>
        <dbReference type="ARBA" id="ARBA00023136"/>
    </source>
</evidence>
<dbReference type="SMR" id="E1ZGU7"/>
<dbReference type="InParanoid" id="E1ZGU7"/>
<dbReference type="Gene3D" id="1.10.520.20">
    <property type="entry name" value="N-terminal domain of the delta subunit of the F1F0-ATP synthase"/>
    <property type="match status" value="1"/>
</dbReference>
<dbReference type="eggNOG" id="KOG1662">
    <property type="taxonomic scope" value="Eukaryota"/>
</dbReference>